<dbReference type="CDD" id="cd07989">
    <property type="entry name" value="LPLAT_AGPAT-like"/>
    <property type="match status" value="1"/>
</dbReference>
<keyword evidence="4" id="KW-0443">Lipid metabolism</keyword>
<organism evidence="7 8">
    <name type="scientific">Mycoplasma nasistruthionis</name>
    <dbReference type="NCBI Taxonomy" id="353852"/>
    <lineage>
        <taxon>Bacteria</taxon>
        <taxon>Bacillati</taxon>
        <taxon>Mycoplasmatota</taxon>
        <taxon>Mollicutes</taxon>
        <taxon>Mycoplasmataceae</taxon>
        <taxon>Mycoplasma</taxon>
    </lineage>
</organism>
<proteinExistence type="predicted"/>
<sequence length="250" mass="28831">MNTTLKQILTSPIWLLRSLSIIFKARRYRKQADTLPLEVRYNYVLKLAKKLLKLYNVDVEVRNYDNLPRSGATLLVPNHKSNFDALALMVALEQKSEEYNIKEFMATFLAKKELQSKFLTKRVLNLIDTFYIDRNSLRESLKTLDEFSAHIKAQKTLGVIFPEGTRVKEKALGEFKSGAFRVAQKEYMTIVPVSIFNSLNADSRTKKGRQTIVINFLKPLKPSNFISQDSKAVASRTKQLIEEDLQTYED</sequence>
<reference evidence="7 8" key="1">
    <citation type="submission" date="2019-06" db="EMBL/GenBank/DDBJ databases">
        <title>Mycoplasma nasistruthionis sp. nov. str Ms03.</title>
        <authorList>
            <person name="Botes A."/>
        </authorList>
    </citation>
    <scope>NUCLEOTIDE SEQUENCE [LARGE SCALE GENOMIC DNA]</scope>
    <source>
        <strain evidence="7 8">Ms03</strain>
    </source>
</reference>
<gene>
    <name evidence="7" type="ORF">FIV53_01395</name>
</gene>
<keyword evidence="5 7" id="KW-0012">Acyltransferase</keyword>
<dbReference type="EMBL" id="CP041147">
    <property type="protein sequence ID" value="QDF65267.1"/>
    <property type="molecule type" value="Genomic_DNA"/>
</dbReference>
<evidence type="ECO:0000256" key="1">
    <source>
        <dbReference type="ARBA" id="ARBA00005189"/>
    </source>
</evidence>
<keyword evidence="8" id="KW-1185">Reference proteome</keyword>
<dbReference type="GO" id="GO:0003841">
    <property type="term" value="F:1-acylglycerol-3-phosphate O-acyltransferase activity"/>
    <property type="evidence" value="ECO:0007669"/>
    <property type="project" value="TreeGrafter"/>
</dbReference>
<evidence type="ECO:0000313" key="8">
    <source>
        <dbReference type="Proteomes" id="UP000315201"/>
    </source>
</evidence>
<evidence type="ECO:0000256" key="2">
    <source>
        <dbReference type="ARBA" id="ARBA00022516"/>
    </source>
</evidence>
<accession>A0A4Y6I7P3</accession>
<dbReference type="AlphaFoldDB" id="A0A4Y6I7P3"/>
<dbReference type="SUPFAM" id="SSF69593">
    <property type="entry name" value="Glycerol-3-phosphate (1)-acyltransferase"/>
    <property type="match status" value="1"/>
</dbReference>
<evidence type="ECO:0000313" key="7">
    <source>
        <dbReference type="EMBL" id="QDF65267.1"/>
    </source>
</evidence>
<dbReference type="PANTHER" id="PTHR10434">
    <property type="entry name" value="1-ACYL-SN-GLYCEROL-3-PHOSPHATE ACYLTRANSFERASE"/>
    <property type="match status" value="1"/>
</dbReference>
<dbReference type="Pfam" id="PF01553">
    <property type="entry name" value="Acyltransferase"/>
    <property type="match status" value="1"/>
</dbReference>
<keyword evidence="2" id="KW-0444">Lipid biosynthesis</keyword>
<dbReference type="InterPro" id="IPR002123">
    <property type="entry name" value="Plipid/glycerol_acylTrfase"/>
</dbReference>
<name>A0A4Y6I7P3_9MOLU</name>
<feature type="domain" description="Phospholipid/glycerol acyltransferase" evidence="6">
    <location>
        <begin position="73"/>
        <end position="198"/>
    </location>
</feature>
<evidence type="ECO:0000256" key="3">
    <source>
        <dbReference type="ARBA" id="ARBA00022679"/>
    </source>
</evidence>
<dbReference type="PANTHER" id="PTHR10434:SF64">
    <property type="entry name" value="1-ACYL-SN-GLYCEROL-3-PHOSPHATE ACYLTRANSFERASE-RELATED"/>
    <property type="match status" value="1"/>
</dbReference>
<evidence type="ECO:0000256" key="4">
    <source>
        <dbReference type="ARBA" id="ARBA00023098"/>
    </source>
</evidence>
<dbReference type="GO" id="GO:0006654">
    <property type="term" value="P:phosphatidic acid biosynthetic process"/>
    <property type="evidence" value="ECO:0007669"/>
    <property type="project" value="TreeGrafter"/>
</dbReference>
<protein>
    <submittedName>
        <fullName evidence="7">1-acyl-sn-glycerol-3-phosphate acyltransferase</fullName>
    </submittedName>
</protein>
<dbReference type="Proteomes" id="UP000315201">
    <property type="component" value="Chromosome"/>
</dbReference>
<evidence type="ECO:0000259" key="6">
    <source>
        <dbReference type="SMART" id="SM00563"/>
    </source>
</evidence>
<dbReference type="SMART" id="SM00563">
    <property type="entry name" value="PlsC"/>
    <property type="match status" value="1"/>
</dbReference>
<evidence type="ECO:0000256" key="5">
    <source>
        <dbReference type="ARBA" id="ARBA00023315"/>
    </source>
</evidence>
<comment type="pathway">
    <text evidence="1">Lipid metabolism.</text>
</comment>
<keyword evidence="3 7" id="KW-0808">Transferase</keyword>